<gene>
    <name evidence="2" type="ORF">SVIM_LOCUS355048</name>
</gene>
<keyword evidence="1" id="KW-0472">Membrane</keyword>
<sequence>MELENNVTQPMFLSNMAYMKEEHSPFETPCPSPKGFLQGLVILMIMKMLMGHHQIHFLVSKLVLSLILLMPSLMGHHQILISMIMNASHLQAISTKVTGMVKSLNFEEVKPVRFSVQDEVSCVSSAENECRNKMG</sequence>
<accession>A0A6N2ME56</accession>
<protein>
    <submittedName>
        <fullName evidence="2">Uncharacterized protein</fullName>
    </submittedName>
</protein>
<keyword evidence="1" id="KW-1133">Transmembrane helix</keyword>
<feature type="transmembrane region" description="Helical" evidence="1">
    <location>
        <begin position="62"/>
        <end position="85"/>
    </location>
</feature>
<organism evidence="2">
    <name type="scientific">Salix viminalis</name>
    <name type="common">Common osier</name>
    <name type="synonym">Basket willow</name>
    <dbReference type="NCBI Taxonomy" id="40686"/>
    <lineage>
        <taxon>Eukaryota</taxon>
        <taxon>Viridiplantae</taxon>
        <taxon>Streptophyta</taxon>
        <taxon>Embryophyta</taxon>
        <taxon>Tracheophyta</taxon>
        <taxon>Spermatophyta</taxon>
        <taxon>Magnoliopsida</taxon>
        <taxon>eudicotyledons</taxon>
        <taxon>Gunneridae</taxon>
        <taxon>Pentapetalae</taxon>
        <taxon>rosids</taxon>
        <taxon>fabids</taxon>
        <taxon>Malpighiales</taxon>
        <taxon>Salicaceae</taxon>
        <taxon>Saliceae</taxon>
        <taxon>Salix</taxon>
    </lineage>
</organism>
<dbReference type="AlphaFoldDB" id="A0A6N2ME56"/>
<proteinExistence type="predicted"/>
<keyword evidence="1" id="KW-0812">Transmembrane</keyword>
<evidence type="ECO:0000313" key="2">
    <source>
        <dbReference type="EMBL" id="VFU52098.1"/>
    </source>
</evidence>
<dbReference type="EMBL" id="CAADRP010001785">
    <property type="protein sequence ID" value="VFU52098.1"/>
    <property type="molecule type" value="Genomic_DNA"/>
</dbReference>
<evidence type="ECO:0000256" key="1">
    <source>
        <dbReference type="SAM" id="Phobius"/>
    </source>
</evidence>
<reference evidence="2" key="1">
    <citation type="submission" date="2019-03" db="EMBL/GenBank/DDBJ databases">
        <authorList>
            <person name="Mank J."/>
            <person name="Almeida P."/>
        </authorList>
    </citation>
    <scope>NUCLEOTIDE SEQUENCE</scope>
    <source>
        <strain evidence="2">78183</strain>
    </source>
</reference>
<name>A0A6N2ME56_SALVM</name>